<dbReference type="Proteomes" id="UP000657918">
    <property type="component" value="Chromosome 16"/>
</dbReference>
<organism evidence="1 2">
    <name type="scientific">Salix dunnii</name>
    <dbReference type="NCBI Taxonomy" id="1413687"/>
    <lineage>
        <taxon>Eukaryota</taxon>
        <taxon>Viridiplantae</taxon>
        <taxon>Streptophyta</taxon>
        <taxon>Embryophyta</taxon>
        <taxon>Tracheophyta</taxon>
        <taxon>Spermatophyta</taxon>
        <taxon>Magnoliopsida</taxon>
        <taxon>eudicotyledons</taxon>
        <taxon>Gunneridae</taxon>
        <taxon>Pentapetalae</taxon>
        <taxon>rosids</taxon>
        <taxon>fabids</taxon>
        <taxon>Malpighiales</taxon>
        <taxon>Salicaceae</taxon>
        <taxon>Saliceae</taxon>
        <taxon>Salix</taxon>
    </lineage>
</organism>
<keyword evidence="2" id="KW-1185">Reference proteome</keyword>
<dbReference type="AlphaFoldDB" id="A0A835JBB2"/>
<evidence type="ECO:0000313" key="2">
    <source>
        <dbReference type="Proteomes" id="UP000657918"/>
    </source>
</evidence>
<gene>
    <name evidence="1" type="ORF">SADUNF_Sadunf16G0306700</name>
</gene>
<sequence>MSIASSHIILSEISSPSPKRVYPHASSMIFSFSLNSSSPISFAFLSSSSPSARYFLSSSSNTECRLLSISQENKTTNPYLSTAEEADLDLQRLNHPKGKKGSAWFKISLKVKGSTQLSNDSVNGKHKCFIGLELL</sequence>
<accession>A0A835JBB2</accession>
<name>A0A835JBB2_9ROSI</name>
<protein>
    <submittedName>
        <fullName evidence="1">Uncharacterized protein</fullName>
    </submittedName>
</protein>
<evidence type="ECO:0000313" key="1">
    <source>
        <dbReference type="EMBL" id="KAF9667185.1"/>
    </source>
</evidence>
<comment type="caution">
    <text evidence="1">The sequence shown here is derived from an EMBL/GenBank/DDBJ whole genome shotgun (WGS) entry which is preliminary data.</text>
</comment>
<proteinExistence type="predicted"/>
<reference evidence="1 2" key="1">
    <citation type="submission" date="2020-10" db="EMBL/GenBank/DDBJ databases">
        <title>Plant Genome Project.</title>
        <authorList>
            <person name="Zhang R.-G."/>
        </authorList>
    </citation>
    <scope>NUCLEOTIDE SEQUENCE [LARGE SCALE GENOMIC DNA]</scope>
    <source>
        <strain evidence="1">FAFU-HL-1</strain>
        <tissue evidence="1">Leaf</tissue>
    </source>
</reference>
<dbReference type="EMBL" id="JADGMS010000016">
    <property type="protein sequence ID" value="KAF9667185.1"/>
    <property type="molecule type" value="Genomic_DNA"/>
</dbReference>